<dbReference type="OrthoDB" id="5242306at2"/>
<keyword evidence="1" id="KW-0472">Membrane</keyword>
<evidence type="ECO:0000313" key="3">
    <source>
        <dbReference type="EMBL" id="TQL33308.1"/>
    </source>
</evidence>
<gene>
    <name evidence="3" type="ORF">FB554_1450</name>
</gene>
<dbReference type="InterPro" id="IPR002656">
    <property type="entry name" value="Acyl_transf_3_dom"/>
</dbReference>
<comment type="caution">
    <text evidence="3">The sequence shown here is derived from an EMBL/GenBank/DDBJ whole genome shotgun (WGS) entry which is preliminary data.</text>
</comment>
<dbReference type="Proteomes" id="UP000318336">
    <property type="component" value="Unassembled WGS sequence"/>
</dbReference>
<feature type="transmembrane region" description="Helical" evidence="1">
    <location>
        <begin position="176"/>
        <end position="196"/>
    </location>
</feature>
<evidence type="ECO:0000313" key="4">
    <source>
        <dbReference type="Proteomes" id="UP000318336"/>
    </source>
</evidence>
<keyword evidence="4" id="KW-1185">Reference proteome</keyword>
<dbReference type="GO" id="GO:0016747">
    <property type="term" value="F:acyltransferase activity, transferring groups other than amino-acyl groups"/>
    <property type="evidence" value="ECO:0007669"/>
    <property type="project" value="InterPro"/>
</dbReference>
<feature type="transmembrane region" description="Helical" evidence="1">
    <location>
        <begin position="46"/>
        <end position="64"/>
    </location>
</feature>
<dbReference type="Pfam" id="PF01757">
    <property type="entry name" value="Acyl_transf_3"/>
    <property type="match status" value="1"/>
</dbReference>
<dbReference type="RefSeq" id="WP_142005338.1">
    <property type="nucleotide sequence ID" value="NZ_CAJTBP010000001.1"/>
</dbReference>
<dbReference type="EMBL" id="VFOK01000001">
    <property type="protein sequence ID" value="TQL33308.1"/>
    <property type="molecule type" value="Genomic_DNA"/>
</dbReference>
<feature type="transmembrane region" description="Helical" evidence="1">
    <location>
        <begin position="85"/>
        <end position="106"/>
    </location>
</feature>
<feature type="transmembrane region" description="Helical" evidence="1">
    <location>
        <begin position="144"/>
        <end position="160"/>
    </location>
</feature>
<feature type="transmembrane region" description="Helical" evidence="1">
    <location>
        <begin position="305"/>
        <end position="325"/>
    </location>
</feature>
<organism evidence="3 4">
    <name type="scientific">Barrientosiimonas humi</name>
    <dbReference type="NCBI Taxonomy" id="999931"/>
    <lineage>
        <taxon>Bacteria</taxon>
        <taxon>Bacillati</taxon>
        <taxon>Actinomycetota</taxon>
        <taxon>Actinomycetes</taxon>
        <taxon>Micrococcales</taxon>
        <taxon>Dermacoccaceae</taxon>
        <taxon>Barrientosiimonas</taxon>
    </lineage>
</organism>
<dbReference type="GO" id="GO:0009103">
    <property type="term" value="P:lipopolysaccharide biosynthetic process"/>
    <property type="evidence" value="ECO:0007669"/>
    <property type="project" value="TreeGrafter"/>
</dbReference>
<dbReference type="AlphaFoldDB" id="A0A542XBV6"/>
<reference evidence="3 4" key="1">
    <citation type="submission" date="2019-06" db="EMBL/GenBank/DDBJ databases">
        <title>Sequencing the genomes of 1000 actinobacteria strains.</title>
        <authorList>
            <person name="Klenk H.-P."/>
        </authorList>
    </citation>
    <scope>NUCLEOTIDE SEQUENCE [LARGE SCALE GENOMIC DNA]</scope>
    <source>
        <strain evidence="3 4">DSM 24617</strain>
    </source>
</reference>
<protein>
    <submittedName>
        <fullName evidence="3">Peptidoglycan/LPS O-acetylase OafA/YrhL</fullName>
    </submittedName>
</protein>
<feature type="transmembrane region" description="Helical" evidence="1">
    <location>
        <begin position="9"/>
        <end position="26"/>
    </location>
</feature>
<accession>A0A542XBV6</accession>
<evidence type="ECO:0000259" key="2">
    <source>
        <dbReference type="Pfam" id="PF01757"/>
    </source>
</evidence>
<dbReference type="PANTHER" id="PTHR23028:SF53">
    <property type="entry name" value="ACYL_TRANSF_3 DOMAIN-CONTAINING PROTEIN"/>
    <property type="match status" value="1"/>
</dbReference>
<feature type="transmembrane region" description="Helical" evidence="1">
    <location>
        <begin position="337"/>
        <end position="359"/>
    </location>
</feature>
<feature type="transmembrane region" description="Helical" evidence="1">
    <location>
        <begin position="276"/>
        <end position="293"/>
    </location>
</feature>
<feature type="domain" description="Acyltransferase 3" evidence="2">
    <location>
        <begin position="5"/>
        <end position="353"/>
    </location>
</feature>
<proteinExistence type="predicted"/>
<dbReference type="PANTHER" id="PTHR23028">
    <property type="entry name" value="ACETYLTRANSFERASE"/>
    <property type="match status" value="1"/>
</dbReference>
<feature type="transmembrane region" description="Helical" evidence="1">
    <location>
        <begin position="202"/>
        <end position="225"/>
    </location>
</feature>
<dbReference type="GO" id="GO:0016020">
    <property type="term" value="C:membrane"/>
    <property type="evidence" value="ECO:0007669"/>
    <property type="project" value="TreeGrafter"/>
</dbReference>
<dbReference type="InterPro" id="IPR050879">
    <property type="entry name" value="Acyltransferase_3"/>
</dbReference>
<name>A0A542XBV6_9MICO</name>
<feature type="transmembrane region" description="Helical" evidence="1">
    <location>
        <begin position="237"/>
        <end position="256"/>
    </location>
</feature>
<keyword evidence="1" id="KW-1133">Transmembrane helix</keyword>
<sequence length="387" mass="40071">MPRIRQIDLLRCVAAGLVLLSHVGFWTGASKLDTVGPLLARGDSGVAVFFALSAFLLLRPWYAARIDGGPRPRVRAYAVRRAARILPAYWPALAAVLLVAALFPYATGGIGSFGTVLSHVLLLQGYTGADYQAFTQSWSLTTEVTFYALVPLLGIALLGRSREAGASRPLDVRRHLALLGAVAAAGVALQGAAAAWSGPGALTVSVLGHAAWFAAGAAVALTVTLRRSGAWPAPAPGTAATLVLAAGVVYLLAATPLAGPVGLQAPTAVEAATKEALYTALAGLLVLASVSAADSAWSRSAVVGWLGDISYGVFLWHLLALQVVYLVTDRELFTGGFWLVLVPVVGLTVAAASLSAQLLEQPILRAAHRATRSSRPSPSSPAPRPRA</sequence>
<keyword evidence="1" id="KW-0812">Transmembrane</keyword>
<evidence type="ECO:0000256" key="1">
    <source>
        <dbReference type="SAM" id="Phobius"/>
    </source>
</evidence>